<comment type="caution">
    <text evidence="1">The sequence shown here is derived from an EMBL/GenBank/DDBJ whole genome shotgun (WGS) entry which is preliminary data.</text>
</comment>
<evidence type="ECO:0000313" key="2">
    <source>
        <dbReference type="Proteomes" id="UP000013782"/>
    </source>
</evidence>
<dbReference type="Proteomes" id="UP000013782">
    <property type="component" value="Unassembled WGS sequence"/>
</dbReference>
<keyword evidence="2" id="KW-1185">Reference proteome</keyword>
<protein>
    <submittedName>
        <fullName evidence="1">Uncharacterized protein</fullName>
    </submittedName>
</protein>
<dbReference type="EMBL" id="AJAQ01000011">
    <property type="protein sequence ID" value="EOH95346.1"/>
    <property type="molecule type" value="Genomic_DNA"/>
</dbReference>
<gene>
    <name evidence="1" type="ORF">UAU_01308</name>
</gene>
<evidence type="ECO:0000313" key="1">
    <source>
        <dbReference type="EMBL" id="EOH95346.1"/>
    </source>
</evidence>
<proteinExistence type="predicted"/>
<name>R2SRC5_9ENTE</name>
<dbReference type="RefSeq" id="WP_010756338.1">
    <property type="nucleotide sequence ID" value="NZ_ASWD01000002.1"/>
</dbReference>
<reference evidence="1 2" key="1">
    <citation type="submission" date="2013-02" db="EMBL/GenBank/DDBJ databases">
        <title>The Genome Sequence of Enterococcus pallens BAA-351.</title>
        <authorList>
            <consortium name="The Broad Institute Genome Sequencing Platform"/>
            <consortium name="The Broad Institute Genome Sequencing Center for Infectious Disease"/>
            <person name="Earl A.M."/>
            <person name="Gilmore M.S."/>
            <person name="Lebreton F."/>
            <person name="Walker B."/>
            <person name="Young S.K."/>
            <person name="Zeng Q."/>
            <person name="Gargeya S."/>
            <person name="Fitzgerald M."/>
            <person name="Haas B."/>
            <person name="Abouelleil A."/>
            <person name="Alvarado L."/>
            <person name="Arachchi H.M."/>
            <person name="Berlin A.M."/>
            <person name="Chapman S.B."/>
            <person name="Dewar J."/>
            <person name="Goldberg J."/>
            <person name="Griggs A."/>
            <person name="Gujja S."/>
            <person name="Hansen M."/>
            <person name="Howarth C."/>
            <person name="Imamovic A."/>
            <person name="Larimer J."/>
            <person name="McCowan C."/>
            <person name="Murphy C."/>
            <person name="Neiman D."/>
            <person name="Pearson M."/>
            <person name="Priest M."/>
            <person name="Roberts A."/>
            <person name="Saif S."/>
            <person name="Shea T."/>
            <person name="Sisk P."/>
            <person name="Sykes S."/>
            <person name="Wortman J."/>
            <person name="Nusbaum C."/>
            <person name="Birren B."/>
        </authorList>
    </citation>
    <scope>NUCLEOTIDE SEQUENCE [LARGE SCALE GENOMIC DNA]</scope>
    <source>
        <strain evidence="1 2">ATCC BAA-351</strain>
    </source>
</reference>
<organism evidence="1 2">
    <name type="scientific">Enterococcus pallens ATCC BAA-351</name>
    <dbReference type="NCBI Taxonomy" id="1158607"/>
    <lineage>
        <taxon>Bacteria</taxon>
        <taxon>Bacillati</taxon>
        <taxon>Bacillota</taxon>
        <taxon>Bacilli</taxon>
        <taxon>Lactobacillales</taxon>
        <taxon>Enterococcaceae</taxon>
        <taxon>Enterococcus</taxon>
    </lineage>
</organism>
<dbReference type="AlphaFoldDB" id="R2SRC5"/>
<sequence length="160" mass="19414">MSYDLNILCVNQKKKIKELPVNICVNARNKNKDAYPKYYDRYFHFMNSISGIWYYLTEEEENWSSFELCNMCEIDDELYSERYPLKLRELYPFWCDSADELDIDIFCLREKHKEDVLKTMQILIESSPIRRIVFLAKYQIVDDSEFIYGTINYEKFVELL</sequence>
<dbReference type="STRING" id="160454.RV10_GL000459"/>
<dbReference type="PATRIC" id="fig|1158607.3.peg.1292"/>
<dbReference type="HOGENOM" id="CLU_1599867_0_0_9"/>
<accession>R2SRC5</accession>
<dbReference type="OrthoDB" id="2607829at2"/>